<dbReference type="Proteomes" id="UP000008694">
    <property type="component" value="Unassembled WGS sequence"/>
</dbReference>
<dbReference type="EMBL" id="GL348718">
    <property type="protein sequence ID" value="EFH48372.1"/>
    <property type="molecule type" value="Genomic_DNA"/>
</dbReference>
<sequence>MAGWELQVNPLSLQRTTQETTSSLLSNRVCPSHKLQSQLLSLAWGTPQYMKFGAN</sequence>
<dbReference type="HOGENOM" id="CLU_3035087_0_0_1"/>
<gene>
    <name evidence="1" type="ORF">ARALYDRAFT_910481</name>
</gene>
<dbReference type="Gramene" id="scaffold_602538.1">
    <property type="protein sequence ID" value="scaffold_602538.1"/>
    <property type="gene ID" value="scaffold_602538.1"/>
</dbReference>
<keyword evidence="2" id="KW-1185">Reference proteome</keyword>
<dbReference type="AlphaFoldDB" id="D7M348"/>
<evidence type="ECO:0000313" key="2">
    <source>
        <dbReference type="Proteomes" id="UP000008694"/>
    </source>
</evidence>
<proteinExistence type="predicted"/>
<organism evidence="2">
    <name type="scientific">Arabidopsis lyrata subsp. lyrata</name>
    <name type="common">Lyre-leaved rock-cress</name>
    <dbReference type="NCBI Taxonomy" id="81972"/>
    <lineage>
        <taxon>Eukaryota</taxon>
        <taxon>Viridiplantae</taxon>
        <taxon>Streptophyta</taxon>
        <taxon>Embryophyta</taxon>
        <taxon>Tracheophyta</taxon>
        <taxon>Spermatophyta</taxon>
        <taxon>Magnoliopsida</taxon>
        <taxon>eudicotyledons</taxon>
        <taxon>Gunneridae</taxon>
        <taxon>Pentapetalae</taxon>
        <taxon>rosids</taxon>
        <taxon>malvids</taxon>
        <taxon>Brassicales</taxon>
        <taxon>Brassicaceae</taxon>
        <taxon>Camelineae</taxon>
        <taxon>Arabidopsis</taxon>
    </lineage>
</organism>
<reference evidence="2" key="1">
    <citation type="journal article" date="2011" name="Nat. Genet.">
        <title>The Arabidopsis lyrata genome sequence and the basis of rapid genome size change.</title>
        <authorList>
            <person name="Hu T.T."/>
            <person name="Pattyn P."/>
            <person name="Bakker E.G."/>
            <person name="Cao J."/>
            <person name="Cheng J.-F."/>
            <person name="Clark R.M."/>
            <person name="Fahlgren N."/>
            <person name="Fawcett J.A."/>
            <person name="Grimwood J."/>
            <person name="Gundlach H."/>
            <person name="Haberer G."/>
            <person name="Hollister J.D."/>
            <person name="Ossowski S."/>
            <person name="Ottilar R.P."/>
            <person name="Salamov A.A."/>
            <person name="Schneeberger K."/>
            <person name="Spannagl M."/>
            <person name="Wang X."/>
            <person name="Yang L."/>
            <person name="Nasrallah M.E."/>
            <person name="Bergelson J."/>
            <person name="Carrington J.C."/>
            <person name="Gaut B.S."/>
            <person name="Schmutz J."/>
            <person name="Mayer K.F.X."/>
            <person name="Van de Peer Y."/>
            <person name="Grigoriev I.V."/>
            <person name="Nordborg M."/>
            <person name="Weigel D."/>
            <person name="Guo Y.-L."/>
        </authorList>
    </citation>
    <scope>NUCLEOTIDE SEQUENCE [LARGE SCALE GENOMIC DNA]</scope>
    <source>
        <strain evidence="2">cv. MN47</strain>
    </source>
</reference>
<protein>
    <submittedName>
        <fullName evidence="1">Predicted protein</fullName>
    </submittedName>
</protein>
<accession>D7M348</accession>
<name>D7M348_ARALL</name>
<evidence type="ECO:0000313" key="1">
    <source>
        <dbReference type="EMBL" id="EFH48372.1"/>
    </source>
</evidence>